<name>A0A4R6UNP4_9GAMM</name>
<comment type="caution">
    <text evidence="2">The sequence shown here is derived from an EMBL/GenBank/DDBJ whole genome shotgun (WGS) entry which is preliminary data.</text>
</comment>
<organism evidence="2 3">
    <name type="scientific">Permianibacter aggregans</name>
    <dbReference type="NCBI Taxonomy" id="1510150"/>
    <lineage>
        <taxon>Bacteria</taxon>
        <taxon>Pseudomonadati</taxon>
        <taxon>Pseudomonadota</taxon>
        <taxon>Gammaproteobacteria</taxon>
        <taxon>Pseudomonadales</taxon>
        <taxon>Pseudomonadaceae</taxon>
        <taxon>Permianibacter</taxon>
    </lineage>
</organism>
<sequence>LLRQLYDELTFMSAQLDALTKQVLACVKNDERIQRLLAIEGIGPINASALVAQVGDAKQFRSGRQFAAYLGLVPTQHSSGGKERLGRISKRGNPLLRTLLIHGARAAVNASRKKHDARSLNIQALEARRDTNVTTVAVANKNARIIWALLSKGECYRNSN</sequence>
<dbReference type="NCBIfam" id="NF033542">
    <property type="entry name" value="transpos_IS110"/>
    <property type="match status" value="1"/>
</dbReference>
<dbReference type="GO" id="GO:0006313">
    <property type="term" value="P:DNA transposition"/>
    <property type="evidence" value="ECO:0007669"/>
    <property type="project" value="InterPro"/>
</dbReference>
<dbReference type="AlphaFoldDB" id="A0A4R6UNP4"/>
<dbReference type="RefSeq" id="WP_133589631.1">
    <property type="nucleotide sequence ID" value="NZ_SNYM01000006.1"/>
</dbReference>
<evidence type="ECO:0000313" key="2">
    <source>
        <dbReference type="EMBL" id="TDQ48561.1"/>
    </source>
</evidence>
<gene>
    <name evidence="2" type="ORF">EV696_1061</name>
</gene>
<feature type="non-terminal residue" evidence="2">
    <location>
        <position position="1"/>
    </location>
</feature>
<dbReference type="Pfam" id="PF02371">
    <property type="entry name" value="Transposase_20"/>
    <property type="match status" value="1"/>
</dbReference>
<evidence type="ECO:0000259" key="1">
    <source>
        <dbReference type="Pfam" id="PF02371"/>
    </source>
</evidence>
<proteinExistence type="predicted"/>
<protein>
    <submittedName>
        <fullName evidence="2">Transposase IS116/IS110/IS902 family protein</fullName>
    </submittedName>
</protein>
<dbReference type="GO" id="GO:0003677">
    <property type="term" value="F:DNA binding"/>
    <property type="evidence" value="ECO:0007669"/>
    <property type="project" value="InterPro"/>
</dbReference>
<dbReference type="PANTHER" id="PTHR33055">
    <property type="entry name" value="TRANSPOSASE FOR INSERTION SEQUENCE ELEMENT IS1111A"/>
    <property type="match status" value="1"/>
</dbReference>
<dbReference type="EMBL" id="SNYM01000006">
    <property type="protein sequence ID" value="TDQ48561.1"/>
    <property type="molecule type" value="Genomic_DNA"/>
</dbReference>
<evidence type="ECO:0000313" key="3">
    <source>
        <dbReference type="Proteomes" id="UP000295375"/>
    </source>
</evidence>
<dbReference type="GO" id="GO:0004803">
    <property type="term" value="F:transposase activity"/>
    <property type="evidence" value="ECO:0007669"/>
    <property type="project" value="InterPro"/>
</dbReference>
<dbReference type="Proteomes" id="UP000295375">
    <property type="component" value="Unassembled WGS sequence"/>
</dbReference>
<accession>A0A4R6UNP4</accession>
<dbReference type="InterPro" id="IPR047650">
    <property type="entry name" value="Transpos_IS110"/>
</dbReference>
<feature type="domain" description="Transposase IS116/IS110/IS902 C-terminal" evidence="1">
    <location>
        <begin position="34"/>
        <end position="113"/>
    </location>
</feature>
<dbReference type="PANTHER" id="PTHR33055:SF3">
    <property type="entry name" value="PUTATIVE TRANSPOSASE FOR IS117-RELATED"/>
    <property type="match status" value="1"/>
</dbReference>
<dbReference type="OrthoDB" id="5289737at2"/>
<reference evidence="2 3" key="1">
    <citation type="submission" date="2019-03" db="EMBL/GenBank/DDBJ databases">
        <title>Genomic Encyclopedia of Type Strains, Phase IV (KMG-IV): sequencing the most valuable type-strain genomes for metagenomic binning, comparative biology and taxonomic classification.</title>
        <authorList>
            <person name="Goeker M."/>
        </authorList>
    </citation>
    <scope>NUCLEOTIDE SEQUENCE [LARGE SCALE GENOMIC DNA]</scope>
    <source>
        <strain evidence="2 3">DSM 103792</strain>
    </source>
</reference>
<keyword evidence="3" id="KW-1185">Reference proteome</keyword>
<dbReference type="InterPro" id="IPR003346">
    <property type="entry name" value="Transposase_20"/>
</dbReference>